<reference evidence="1 2" key="1">
    <citation type="journal article" date="2016" name="Nat. Commun.">
        <title>Thousands of microbial genomes shed light on interconnected biogeochemical processes in an aquifer system.</title>
        <authorList>
            <person name="Anantharaman K."/>
            <person name="Brown C.T."/>
            <person name="Hug L.A."/>
            <person name="Sharon I."/>
            <person name="Castelle C.J."/>
            <person name="Probst A.J."/>
            <person name="Thomas B.C."/>
            <person name="Singh A."/>
            <person name="Wilkins M.J."/>
            <person name="Karaoz U."/>
            <person name="Brodie E.L."/>
            <person name="Williams K.H."/>
            <person name="Hubbard S.S."/>
            <person name="Banfield J.F."/>
        </authorList>
    </citation>
    <scope>NUCLEOTIDE SEQUENCE [LARGE SCALE GENOMIC DNA]</scope>
</reference>
<dbReference type="CDD" id="cd02440">
    <property type="entry name" value="AdoMet_MTases"/>
    <property type="match status" value="1"/>
</dbReference>
<dbReference type="InterPro" id="IPR029063">
    <property type="entry name" value="SAM-dependent_MTases_sf"/>
</dbReference>
<dbReference type="Proteomes" id="UP000178943">
    <property type="component" value="Unassembled WGS sequence"/>
</dbReference>
<accession>A0A1F5VXV6</accession>
<proteinExistence type="predicted"/>
<sequence>MDILVVGNTAKLYCLNWIEDYIKKMQKPVSILDLGCGEALSFIKLLERYPDIYYMGIEPDKKISLKAQKNLAQFNAKVQCAYAYDIGKRIGEKFEIVVSFSVLEHVYRRQDYMRSAKECLKDEGYFLINYDAGHFTSPEERNKIKDLARILFARMGIEKYYQSFVKEEEFQALLQDNDFKVVDAKFFNSYSLKGFYREIAVADRPHYMEQWLESELSLNSLPVTSSDKLSHYFATRNYILRGVGA</sequence>
<dbReference type="PANTHER" id="PTHR43861">
    <property type="entry name" value="TRANS-ACONITATE 2-METHYLTRANSFERASE-RELATED"/>
    <property type="match status" value="1"/>
</dbReference>
<evidence type="ECO:0000313" key="2">
    <source>
        <dbReference type="Proteomes" id="UP000178943"/>
    </source>
</evidence>
<gene>
    <name evidence="1" type="ORF">A2Y62_20725</name>
</gene>
<dbReference type="Gene3D" id="3.40.50.150">
    <property type="entry name" value="Vaccinia Virus protein VP39"/>
    <property type="match status" value="1"/>
</dbReference>
<name>A0A1F5VXV6_9BACT</name>
<dbReference type="SUPFAM" id="SSF53335">
    <property type="entry name" value="S-adenosyl-L-methionine-dependent methyltransferases"/>
    <property type="match status" value="1"/>
</dbReference>
<protein>
    <recommendedName>
        <fullName evidence="3">Methyltransferase domain-containing protein</fullName>
    </recommendedName>
</protein>
<dbReference type="STRING" id="1817863.A2Y62_20725"/>
<dbReference type="AlphaFoldDB" id="A0A1F5VXV6"/>
<comment type="caution">
    <text evidence="1">The sequence shown here is derived from an EMBL/GenBank/DDBJ whole genome shotgun (WGS) entry which is preliminary data.</text>
</comment>
<evidence type="ECO:0008006" key="3">
    <source>
        <dbReference type="Google" id="ProtNLM"/>
    </source>
</evidence>
<organism evidence="1 2">
    <name type="scientific">Candidatus Fischerbacteria bacterium RBG_13_37_8</name>
    <dbReference type="NCBI Taxonomy" id="1817863"/>
    <lineage>
        <taxon>Bacteria</taxon>
        <taxon>Candidatus Fischeribacteriota</taxon>
    </lineage>
</organism>
<dbReference type="EMBL" id="MFGW01000009">
    <property type="protein sequence ID" value="OGF68220.1"/>
    <property type="molecule type" value="Genomic_DNA"/>
</dbReference>
<dbReference type="Pfam" id="PF13489">
    <property type="entry name" value="Methyltransf_23"/>
    <property type="match status" value="1"/>
</dbReference>
<evidence type="ECO:0000313" key="1">
    <source>
        <dbReference type="EMBL" id="OGF68220.1"/>
    </source>
</evidence>